<evidence type="ECO:0000256" key="6">
    <source>
        <dbReference type="ARBA" id="ARBA00023136"/>
    </source>
</evidence>
<evidence type="ECO:0000256" key="2">
    <source>
        <dbReference type="ARBA" id="ARBA00022448"/>
    </source>
</evidence>
<dbReference type="Gene3D" id="1.20.120.1770">
    <property type="match status" value="1"/>
</dbReference>
<dbReference type="EMBL" id="BRYB01001100">
    <property type="protein sequence ID" value="GMI42916.1"/>
    <property type="molecule type" value="Genomic_DNA"/>
</dbReference>
<evidence type="ECO:0000256" key="4">
    <source>
        <dbReference type="ARBA" id="ARBA00022982"/>
    </source>
</evidence>
<evidence type="ECO:0000256" key="1">
    <source>
        <dbReference type="ARBA" id="ARBA00004370"/>
    </source>
</evidence>
<keyword evidence="2" id="KW-0813">Transport</keyword>
<dbReference type="CDD" id="cd08760">
    <property type="entry name" value="Cyt_b561_FRRS1_like"/>
    <property type="match status" value="1"/>
</dbReference>
<evidence type="ECO:0000256" key="5">
    <source>
        <dbReference type="ARBA" id="ARBA00022989"/>
    </source>
</evidence>
<feature type="transmembrane region" description="Helical" evidence="8">
    <location>
        <begin position="328"/>
        <end position="345"/>
    </location>
</feature>
<feature type="transmembrane region" description="Helical" evidence="8">
    <location>
        <begin position="433"/>
        <end position="453"/>
    </location>
</feature>
<reference evidence="10 11" key="1">
    <citation type="journal article" date="2023" name="Commun. Biol.">
        <title>Genome analysis of Parmales, the sister group of diatoms, reveals the evolutionary specialization of diatoms from phago-mixotrophs to photoautotrophs.</title>
        <authorList>
            <person name="Ban H."/>
            <person name="Sato S."/>
            <person name="Yoshikawa S."/>
            <person name="Yamada K."/>
            <person name="Nakamura Y."/>
            <person name="Ichinomiya M."/>
            <person name="Sato N."/>
            <person name="Blanc-Mathieu R."/>
            <person name="Endo H."/>
            <person name="Kuwata A."/>
            <person name="Ogata H."/>
        </authorList>
    </citation>
    <scope>NUCLEOTIDE SEQUENCE [LARGE SCALE GENOMIC DNA]</scope>
</reference>
<keyword evidence="11" id="KW-1185">Reference proteome</keyword>
<evidence type="ECO:0000259" key="9">
    <source>
        <dbReference type="PROSITE" id="PS50939"/>
    </source>
</evidence>
<dbReference type="PROSITE" id="PS50939">
    <property type="entry name" value="CYTOCHROME_B561"/>
    <property type="match status" value="1"/>
</dbReference>
<dbReference type="SUPFAM" id="SSF64076">
    <property type="entry name" value="MTH938-like"/>
    <property type="match status" value="1"/>
</dbReference>
<keyword evidence="3 8" id="KW-0812">Transmembrane</keyword>
<protein>
    <recommendedName>
        <fullName evidence="9">Cytochrome b561 domain-containing protein</fullName>
    </recommendedName>
</protein>
<organism evidence="10 11">
    <name type="scientific">Tetraparma gracilis</name>
    <dbReference type="NCBI Taxonomy" id="2962635"/>
    <lineage>
        <taxon>Eukaryota</taxon>
        <taxon>Sar</taxon>
        <taxon>Stramenopiles</taxon>
        <taxon>Ochrophyta</taxon>
        <taxon>Bolidophyceae</taxon>
        <taxon>Parmales</taxon>
        <taxon>Triparmaceae</taxon>
        <taxon>Tetraparma</taxon>
    </lineage>
</organism>
<dbReference type="Gene3D" id="3.40.1230.10">
    <property type="entry name" value="MTH938-like"/>
    <property type="match status" value="1"/>
</dbReference>
<comment type="caution">
    <text evidence="10">The sequence shown here is derived from an EMBL/GenBank/DDBJ whole genome shotgun (WGS) entry which is preliminary data.</text>
</comment>
<sequence length="476" mass="51367">MGTDLLSPTPGSGRPPVSISGFVPSQGFIATRHGARGEAGDVELDLYGSILASNHDVFLWRGENGARTDYDVSRQEYMAGFYGPVLAMMRLQPPPPNHTYLLILGVPEERMRKSPLGEVPREVLEKIKEVAPETSVEVMSTKTAVATHNILVAEGRSVLSALLIYKYPNGDVTIYDPRPEHADKAWPGLGHSDRSGGGSLNSFGADFHDVGNMRWTQELCAMDSDCDGLSNGAELGDPDCVWTEGADPAVTEGLTHPGVHNGGEGVSAGEDGLCVENVPPAKSRTWIVLHLAAMLLAWVFLVPTGIMFPMLLKKQLAENGKWFKLHRAFMSLALVLTVAGVAAALTRTGEDGRMGNMHGKLGMAVMWLTVLQPVNAFFRPDKPKEGEVVTFKRKAWLLAHQNAGRLVLVLAWWNMAMGAGKKEYLEKGEQTAALLTMAFGAWAFIVSTCYIYFNGGGKPEPGAKVESEVGAGIEVP</sequence>
<dbReference type="Pfam" id="PF24784">
    <property type="entry name" value="Temptin_C"/>
    <property type="match status" value="1"/>
</dbReference>
<evidence type="ECO:0000256" key="3">
    <source>
        <dbReference type="ARBA" id="ARBA00022692"/>
    </source>
</evidence>
<evidence type="ECO:0000313" key="11">
    <source>
        <dbReference type="Proteomes" id="UP001165060"/>
    </source>
</evidence>
<name>A0ABQ6N880_9STRA</name>
<feature type="transmembrane region" description="Helical" evidence="8">
    <location>
        <begin position="286"/>
        <end position="308"/>
    </location>
</feature>
<feature type="domain" description="Cytochrome b561" evidence="9">
    <location>
        <begin position="250"/>
        <end position="456"/>
    </location>
</feature>
<dbReference type="InterPro" id="IPR007523">
    <property type="entry name" value="NDUFAF3/AAMDC"/>
</dbReference>
<dbReference type="InterPro" id="IPR036748">
    <property type="entry name" value="MTH938-like_sf"/>
</dbReference>
<feature type="transmembrane region" description="Helical" evidence="8">
    <location>
        <begin position="395"/>
        <end position="413"/>
    </location>
</feature>
<comment type="subcellular location">
    <subcellularLocation>
        <location evidence="1">Membrane</location>
    </subcellularLocation>
</comment>
<accession>A0ABQ6N880</accession>
<evidence type="ECO:0000256" key="8">
    <source>
        <dbReference type="SAM" id="Phobius"/>
    </source>
</evidence>
<keyword evidence="5 8" id="KW-1133">Transmembrane helix</keyword>
<dbReference type="SMART" id="SM00665">
    <property type="entry name" value="B561"/>
    <property type="match status" value="1"/>
</dbReference>
<dbReference type="Proteomes" id="UP001165060">
    <property type="component" value="Unassembled WGS sequence"/>
</dbReference>
<dbReference type="PANTHER" id="PTHR34737:SF2">
    <property type="entry name" value="EF-HAND DOMAIN-CONTAINING PROTEIN"/>
    <property type="match status" value="1"/>
</dbReference>
<dbReference type="Pfam" id="PF03188">
    <property type="entry name" value="Cytochrom_B561"/>
    <property type="match status" value="1"/>
</dbReference>
<feature type="transmembrane region" description="Helical" evidence="8">
    <location>
        <begin position="357"/>
        <end position="374"/>
    </location>
</feature>
<dbReference type="InterPro" id="IPR057626">
    <property type="entry name" value="S-S_Temptin"/>
</dbReference>
<evidence type="ECO:0000313" key="10">
    <source>
        <dbReference type="EMBL" id="GMI42916.1"/>
    </source>
</evidence>
<dbReference type="InterPro" id="IPR006593">
    <property type="entry name" value="Cyt_b561/ferric_Rdtase_TM"/>
</dbReference>
<evidence type="ECO:0000256" key="7">
    <source>
        <dbReference type="SAM" id="MobiDB-lite"/>
    </source>
</evidence>
<dbReference type="PANTHER" id="PTHR34737">
    <property type="entry name" value="EF-HAND DOMAIN-CONTAINING PROTEIN"/>
    <property type="match status" value="1"/>
</dbReference>
<proteinExistence type="predicted"/>
<feature type="region of interest" description="Disordered" evidence="7">
    <location>
        <begin position="1"/>
        <end position="20"/>
    </location>
</feature>
<dbReference type="Pfam" id="PF04430">
    <property type="entry name" value="DUF498"/>
    <property type="match status" value="1"/>
</dbReference>
<keyword evidence="6 8" id="KW-0472">Membrane</keyword>
<dbReference type="InterPro" id="IPR055313">
    <property type="entry name" value="Temptin-like"/>
</dbReference>
<keyword evidence="4" id="KW-0249">Electron transport</keyword>
<gene>
    <name evidence="10" type="ORF">TeGR_g12449</name>
</gene>